<dbReference type="InterPro" id="IPR007420">
    <property type="entry name" value="DUF465"/>
</dbReference>
<dbReference type="EMBL" id="JAFEMC010000001">
    <property type="protein sequence ID" value="MBM6575242.1"/>
    <property type="molecule type" value="Genomic_DNA"/>
</dbReference>
<comment type="caution">
    <text evidence="1">The sequence shown here is derived from an EMBL/GenBank/DDBJ whole genome shotgun (WGS) entry which is preliminary data.</text>
</comment>
<dbReference type="InterPro" id="IPR038444">
    <property type="entry name" value="DUF465_sf"/>
</dbReference>
<keyword evidence="2" id="KW-1185">Reference proteome</keyword>
<name>A0ABS2D2U2_9SPHN</name>
<dbReference type="Proteomes" id="UP000763641">
    <property type="component" value="Unassembled WGS sequence"/>
</dbReference>
<evidence type="ECO:0000313" key="2">
    <source>
        <dbReference type="Proteomes" id="UP000763641"/>
    </source>
</evidence>
<evidence type="ECO:0000313" key="1">
    <source>
        <dbReference type="EMBL" id="MBM6575242.1"/>
    </source>
</evidence>
<dbReference type="Gene3D" id="6.10.280.50">
    <property type="match status" value="1"/>
</dbReference>
<accession>A0ABS2D2U2</accession>
<reference evidence="1 2" key="1">
    <citation type="submission" date="2020-12" db="EMBL/GenBank/DDBJ databases">
        <title>Sphingomonas sp.</title>
        <authorList>
            <person name="Kim M.K."/>
        </authorList>
    </citation>
    <scope>NUCLEOTIDE SEQUENCE [LARGE SCALE GENOMIC DNA]</scope>
    <source>
        <strain evidence="1 2">BT552</strain>
    </source>
</reference>
<proteinExistence type="predicted"/>
<dbReference type="Pfam" id="PF04325">
    <property type="entry name" value="DUF465"/>
    <property type="match status" value="1"/>
</dbReference>
<sequence>MQSTAHQTALEGKHATLDRRIAEEEHRPLPDAVTLAALKKQKLKLKEEIAGL</sequence>
<protein>
    <submittedName>
        <fullName evidence="1">DUF465 domain-containing protein</fullName>
    </submittedName>
</protein>
<organism evidence="1 2">
    <name type="scientific">Sphingomonas longa</name>
    <dbReference type="NCBI Taxonomy" id="2778730"/>
    <lineage>
        <taxon>Bacteria</taxon>
        <taxon>Pseudomonadati</taxon>
        <taxon>Pseudomonadota</taxon>
        <taxon>Alphaproteobacteria</taxon>
        <taxon>Sphingomonadales</taxon>
        <taxon>Sphingomonadaceae</taxon>
        <taxon>Sphingomonas</taxon>
    </lineage>
</organism>
<dbReference type="RefSeq" id="WP_082474815.1">
    <property type="nucleotide sequence ID" value="NZ_JAFEMC010000001.1"/>
</dbReference>
<gene>
    <name evidence="1" type="ORF">ILT43_02580</name>
</gene>